<keyword evidence="4" id="KW-0156">Chromatin regulator</keyword>
<dbReference type="Gene3D" id="2.130.10.10">
    <property type="entry name" value="YVTN repeat-like/Quinoprotein amine dehydrogenase"/>
    <property type="match status" value="1"/>
</dbReference>
<comment type="subcellular location">
    <subcellularLocation>
        <location evidence="1">Nucleus</location>
    </subcellularLocation>
</comment>
<dbReference type="InterPro" id="IPR036322">
    <property type="entry name" value="WD40_repeat_dom_sf"/>
</dbReference>
<protein>
    <recommendedName>
        <fullName evidence="7">Histone-binding protein RBBP4-like N-terminal domain-containing protein</fullName>
    </recommendedName>
</protein>
<dbReference type="SUPFAM" id="SSF50978">
    <property type="entry name" value="WD40 repeat-like"/>
    <property type="match status" value="1"/>
</dbReference>
<evidence type="ECO:0000313" key="8">
    <source>
        <dbReference type="EMBL" id="EEA06548.1"/>
    </source>
</evidence>
<dbReference type="eggNOG" id="KOG0264">
    <property type="taxonomic scope" value="Eukaryota"/>
</dbReference>
<dbReference type="GO" id="GO:0005634">
    <property type="term" value="C:nucleus"/>
    <property type="evidence" value="ECO:0007669"/>
    <property type="project" value="UniProtKB-SubCell"/>
</dbReference>
<dbReference type="InterPro" id="IPR001680">
    <property type="entry name" value="WD40_rpt"/>
</dbReference>
<proteinExistence type="predicted"/>
<evidence type="ECO:0000256" key="3">
    <source>
        <dbReference type="ARBA" id="ARBA00022737"/>
    </source>
</evidence>
<dbReference type="PANTHER" id="PTHR22850">
    <property type="entry name" value="WD40 REPEAT FAMILY"/>
    <property type="match status" value="1"/>
</dbReference>
<evidence type="ECO:0000259" key="7">
    <source>
        <dbReference type="Pfam" id="PF12265"/>
    </source>
</evidence>
<keyword evidence="9" id="KW-1185">Reference proteome</keyword>
<dbReference type="EMBL" id="DS989730">
    <property type="protein sequence ID" value="EEA06548.1"/>
    <property type="molecule type" value="Genomic_DNA"/>
</dbReference>
<name>B6AED1_CRYMR</name>
<dbReference type="VEuPathDB" id="CryptoDB:CMU_012220"/>
<dbReference type="OrthoDB" id="427795at2759"/>
<evidence type="ECO:0000256" key="1">
    <source>
        <dbReference type="ARBA" id="ARBA00004123"/>
    </source>
</evidence>
<keyword evidence="5" id="KW-0539">Nucleus</keyword>
<dbReference type="SMART" id="SM00320">
    <property type="entry name" value="WD40"/>
    <property type="match status" value="4"/>
</dbReference>
<dbReference type="Pfam" id="PF00400">
    <property type="entry name" value="WD40"/>
    <property type="match status" value="1"/>
</dbReference>
<dbReference type="InterPro" id="IPR022052">
    <property type="entry name" value="Histone-bd_RBBP4-like_N"/>
</dbReference>
<evidence type="ECO:0000256" key="2">
    <source>
        <dbReference type="ARBA" id="ARBA00022574"/>
    </source>
</evidence>
<dbReference type="PROSITE" id="PS50082">
    <property type="entry name" value="WD_REPEATS_2"/>
    <property type="match status" value="1"/>
</dbReference>
<keyword evidence="2 6" id="KW-0853">WD repeat</keyword>
<gene>
    <name evidence="8" type="ORF">CMU_012220</name>
</gene>
<dbReference type="InterPro" id="IPR019775">
    <property type="entry name" value="WD40_repeat_CS"/>
</dbReference>
<reference evidence="8" key="1">
    <citation type="submission" date="2008-06" db="EMBL/GenBank/DDBJ databases">
        <authorList>
            <person name="Lorenzi H."/>
            <person name="Inman J."/>
            <person name="Miller J."/>
            <person name="Schobel S."/>
            <person name="Amedeo P."/>
            <person name="Caler E.V."/>
            <person name="da Silva J."/>
        </authorList>
    </citation>
    <scope>NUCLEOTIDE SEQUENCE [LARGE SCALE GENOMIC DNA]</scope>
    <source>
        <strain evidence="8">RN66</strain>
    </source>
</reference>
<dbReference type="PROSITE" id="PS00678">
    <property type="entry name" value="WD_REPEATS_1"/>
    <property type="match status" value="1"/>
</dbReference>
<organism evidence="8 9">
    <name type="scientific">Cryptosporidium muris (strain RN66)</name>
    <dbReference type="NCBI Taxonomy" id="441375"/>
    <lineage>
        <taxon>Eukaryota</taxon>
        <taxon>Sar</taxon>
        <taxon>Alveolata</taxon>
        <taxon>Apicomplexa</taxon>
        <taxon>Conoidasida</taxon>
        <taxon>Coccidia</taxon>
        <taxon>Eucoccidiorida</taxon>
        <taxon>Eimeriorina</taxon>
        <taxon>Cryptosporidiidae</taxon>
        <taxon>Cryptosporidium</taxon>
    </lineage>
</organism>
<dbReference type="Pfam" id="PF12265">
    <property type="entry name" value="CAF1C_H4-bd"/>
    <property type="match status" value="1"/>
</dbReference>
<sequence>MNNQPIIKEQWLWRKCIPFLYDFLMITPLKWPTLTIDIPEITFSIDESYNNNNNNIESSNTSIIYPIIYGTYSAGANNEGKTESIHISSVELPHPDIDLLQNNNTKTNEIKYSNPDIIPIYEISVPKEAIRIQSKVNKFNGTFDNEYICIATKLMNGSIYIYKCYIDLIKSKTIENKKSENIITNKLSNKINDDDHNHNHTSLIPDIIFSDHSYTGYGLQWGVTNSSWLLSGNEDSSIFIYDIANNNNSIISCNNNLNQYSINDIQWLNPILAPTLFLSVNHNGYLTLYDTRISNLDNSETYISKYSQVCNKWKISDLPCMSLSVNPSISHLIAIGSYDKNIYTVDLRHISNNKNCSSINQGILNTLTFHDDIVHRVEWHPDGNGLLLSASLDRKICIWDITKQSNLPIWEQLDNNRINNKLSDKISSTLRHIIGGIGTLANKNEKQYSPSELLGIHSGHSGIVTDCHWLYSPNNTTWTVASTDILNSLHIWSFNESAFTSENDLIELLYLQQECKTINNNNELFNTLESFQELINK</sequence>
<dbReference type="InterPro" id="IPR015943">
    <property type="entry name" value="WD40/YVTN_repeat-like_dom_sf"/>
</dbReference>
<feature type="domain" description="Histone-binding protein RBBP4-like N-terminal" evidence="7">
    <location>
        <begin position="9"/>
        <end position="94"/>
    </location>
</feature>
<feature type="repeat" description="WD" evidence="6">
    <location>
        <begin position="367"/>
        <end position="409"/>
    </location>
</feature>
<dbReference type="OMA" id="DVNICEA"/>
<dbReference type="STRING" id="441375.B6AED1"/>
<dbReference type="PROSITE" id="PS50294">
    <property type="entry name" value="WD_REPEATS_REGION"/>
    <property type="match status" value="1"/>
</dbReference>
<evidence type="ECO:0000256" key="4">
    <source>
        <dbReference type="ARBA" id="ARBA00022853"/>
    </source>
</evidence>
<keyword evidence="3" id="KW-0677">Repeat</keyword>
<dbReference type="GeneID" id="6996324"/>
<evidence type="ECO:0000256" key="6">
    <source>
        <dbReference type="PROSITE-ProRule" id="PRU00221"/>
    </source>
</evidence>
<evidence type="ECO:0000256" key="5">
    <source>
        <dbReference type="ARBA" id="ARBA00023242"/>
    </source>
</evidence>
<dbReference type="InterPro" id="IPR050459">
    <property type="entry name" value="WD_repeat_RBAP46/RBAP48/MSI1"/>
</dbReference>
<dbReference type="RefSeq" id="XP_002140897.1">
    <property type="nucleotide sequence ID" value="XM_002140861.1"/>
</dbReference>
<dbReference type="AlphaFoldDB" id="B6AED1"/>
<accession>B6AED1</accession>
<dbReference type="GO" id="GO:0006325">
    <property type="term" value="P:chromatin organization"/>
    <property type="evidence" value="ECO:0007669"/>
    <property type="project" value="UniProtKB-KW"/>
</dbReference>
<evidence type="ECO:0000313" key="9">
    <source>
        <dbReference type="Proteomes" id="UP000001460"/>
    </source>
</evidence>
<dbReference type="Proteomes" id="UP000001460">
    <property type="component" value="Unassembled WGS sequence"/>
</dbReference>